<dbReference type="UniPathway" id="UPA00315">
    <property type="reaction ID" value="UER00080"/>
</dbReference>
<name>A0A0G2EJU5_PHACM</name>
<dbReference type="Gene3D" id="3.40.50.720">
    <property type="entry name" value="NAD(P)-binding Rossmann-like Domain"/>
    <property type="match status" value="1"/>
</dbReference>
<organism evidence="2 3">
    <name type="scientific">Phaeomoniella chlamydospora</name>
    <name type="common">Phaeoacremonium chlamydosporum</name>
    <dbReference type="NCBI Taxonomy" id="158046"/>
    <lineage>
        <taxon>Eukaryota</taxon>
        <taxon>Fungi</taxon>
        <taxon>Dikarya</taxon>
        <taxon>Ascomycota</taxon>
        <taxon>Pezizomycotina</taxon>
        <taxon>Eurotiomycetes</taxon>
        <taxon>Chaetothyriomycetidae</taxon>
        <taxon>Phaeomoniellales</taxon>
        <taxon>Phaeomoniellaceae</taxon>
        <taxon>Phaeomoniella</taxon>
    </lineage>
</organism>
<dbReference type="PANTHER" id="PTHR10491:SF4">
    <property type="entry name" value="METHIONINE ADENOSYLTRANSFERASE 2 SUBUNIT BETA"/>
    <property type="match status" value="1"/>
</dbReference>
<dbReference type="InterPro" id="IPR005913">
    <property type="entry name" value="dTDP_dehydrorham_reduct"/>
</dbReference>
<protein>
    <submittedName>
        <fullName evidence="2">Putative nad dependent epimerase dehydratase family protein</fullName>
    </submittedName>
</protein>
<keyword evidence="3" id="KW-1185">Reference proteome</keyword>
<comment type="caution">
    <text evidence="2">The sequence shown here is derived from an EMBL/GenBank/DDBJ whole genome shotgun (WGS) entry which is preliminary data.</text>
</comment>
<dbReference type="AlphaFoldDB" id="A0A0G2EJU5"/>
<evidence type="ECO:0000313" key="3">
    <source>
        <dbReference type="Proteomes" id="UP000053317"/>
    </source>
</evidence>
<dbReference type="Proteomes" id="UP000053317">
    <property type="component" value="Unassembled WGS sequence"/>
</dbReference>
<evidence type="ECO:0000313" key="2">
    <source>
        <dbReference type="EMBL" id="KKY22644.1"/>
    </source>
</evidence>
<dbReference type="GO" id="GO:0048270">
    <property type="term" value="F:methionine adenosyltransferase regulator activity"/>
    <property type="evidence" value="ECO:0007669"/>
    <property type="project" value="TreeGrafter"/>
</dbReference>
<dbReference type="GO" id="GO:0006556">
    <property type="term" value="P:S-adenosylmethionine biosynthetic process"/>
    <property type="evidence" value="ECO:0007669"/>
    <property type="project" value="UniProtKB-UniPathway"/>
</dbReference>
<dbReference type="GO" id="GO:0048269">
    <property type="term" value="C:methionine adenosyltransferase complex"/>
    <property type="evidence" value="ECO:0007669"/>
    <property type="project" value="TreeGrafter"/>
</dbReference>
<dbReference type="SUPFAM" id="SSF51735">
    <property type="entry name" value="NAD(P)-binding Rossmann-fold domains"/>
    <property type="match status" value="1"/>
</dbReference>
<dbReference type="CDD" id="cd05254">
    <property type="entry name" value="dTDP_HR_like_SDR_e"/>
    <property type="match status" value="1"/>
</dbReference>
<dbReference type="EMBL" id="LCWF01000075">
    <property type="protein sequence ID" value="KKY22644.1"/>
    <property type="molecule type" value="Genomic_DNA"/>
</dbReference>
<dbReference type="OrthoDB" id="6235964at2759"/>
<dbReference type="FunFam" id="3.40.50.720:FF:000357">
    <property type="entry name" value="Methionine adenosyltransferase 2 subunit beta"/>
    <property type="match status" value="1"/>
</dbReference>
<dbReference type="InterPro" id="IPR036291">
    <property type="entry name" value="NAD(P)-bd_dom_sf"/>
</dbReference>
<accession>A0A0G2EJU5</accession>
<reference evidence="2 3" key="2">
    <citation type="submission" date="2015-05" db="EMBL/GenBank/DDBJ databases">
        <authorList>
            <person name="Morales-Cruz A."/>
            <person name="Amrine K.C."/>
            <person name="Cantu D."/>
        </authorList>
    </citation>
    <scope>NUCLEOTIDE SEQUENCE [LARGE SCALE GENOMIC DNA]</scope>
    <source>
        <strain evidence="2">UCRPC4</strain>
    </source>
</reference>
<dbReference type="Pfam" id="PF04321">
    <property type="entry name" value="RmlD_sub_bind"/>
    <property type="match status" value="1"/>
</dbReference>
<evidence type="ECO:0000259" key="1">
    <source>
        <dbReference type="Pfam" id="PF04321"/>
    </source>
</evidence>
<reference evidence="2 3" key="1">
    <citation type="submission" date="2015-05" db="EMBL/GenBank/DDBJ databases">
        <title>Distinctive expansion of gene families associated with plant cell wall degradation and secondary metabolism in the genomes of grapevine trunk pathogens.</title>
        <authorList>
            <person name="Lawrence D.P."/>
            <person name="Travadon R."/>
            <person name="Rolshausen P.E."/>
            <person name="Baumgartner K."/>
        </authorList>
    </citation>
    <scope>NUCLEOTIDE SEQUENCE [LARGE SCALE GENOMIC DNA]</scope>
    <source>
        <strain evidence="2">UCRPC4</strain>
    </source>
</reference>
<dbReference type="PANTHER" id="PTHR10491">
    <property type="entry name" value="DTDP-4-DEHYDRORHAMNOSE REDUCTASE"/>
    <property type="match status" value="1"/>
</dbReference>
<proteinExistence type="predicted"/>
<sequence>MPRKVLVTGATGFLGRAVVDQFDLAGWFVTGTGFSRASPPKTLKVDLTIAEDVEEVLDDVKPEVIVHCAADRQPDSCSNNPSAAKAINVTATSILTSLSTRRSIFLIYLSTDYVFSGLPGEAPYSTTSTPSPTNVYGELKLEGEKVALSTASGNSANGSVIVLRVPVLYGKTEPIDNNKESAVNVLLDAVYKAAENPSANISMDDWALRYPTNVEDVGRVCKDIAEKYTSVSVEERTSLPKILHFSSEDKFTKYEICELLAEILGVSLDGMKANKEGNDPNSKAQRPYDAHLGTEELKSLGISVHTMDFKGWW</sequence>
<feature type="domain" description="RmlD-like substrate binding" evidence="1">
    <location>
        <begin position="4"/>
        <end position="302"/>
    </location>
</feature>
<dbReference type="InterPro" id="IPR029903">
    <property type="entry name" value="RmlD-like-bd"/>
</dbReference>
<gene>
    <name evidence="2" type="ORF">UCRPC4_g03262</name>
</gene>